<name>A0A3B1CJ09_9ZZZZ</name>
<dbReference type="SUPFAM" id="SSF141000">
    <property type="entry name" value="Glu-tRNAGln amidotransferase C subunit"/>
    <property type="match status" value="1"/>
</dbReference>
<sequence>MDKEQVGYVATLARLALSPEETVKFGGQLSEIFSYIEKLDELDTSAVEPTSHVLPLSNVFRADAVKPSLPAEKIIENAPDREDTFFKVPNIIE</sequence>
<gene>
    <name evidence="1" type="ORF">MNBD_NITROSPIRAE01-2365</name>
</gene>
<dbReference type="GO" id="GO:0016740">
    <property type="term" value="F:transferase activity"/>
    <property type="evidence" value="ECO:0007669"/>
    <property type="project" value="UniProtKB-KW"/>
</dbReference>
<dbReference type="InterPro" id="IPR003837">
    <property type="entry name" value="GatC"/>
</dbReference>
<dbReference type="InterPro" id="IPR036113">
    <property type="entry name" value="Asp/Glu-ADT_sf_sub_c"/>
</dbReference>
<protein>
    <submittedName>
        <fullName evidence="1">Aspartyl-tRNA(Asn) amidotransferase subunit C @ Glutamyl-tRNA(Gln) amidotransferase subunit C</fullName>
        <ecNumber evidence="1">6.3.5.6</ecNumber>
        <ecNumber evidence="1">6.3.5.7</ecNumber>
    </submittedName>
</protein>
<dbReference type="AlphaFoldDB" id="A0A3B1CJ09"/>
<dbReference type="EC" id="6.3.5.6" evidence="1"/>
<dbReference type="NCBIfam" id="TIGR00135">
    <property type="entry name" value="gatC"/>
    <property type="match status" value="1"/>
</dbReference>
<dbReference type="EC" id="6.3.5.7" evidence="1"/>
<keyword evidence="1" id="KW-0436">Ligase</keyword>
<organism evidence="1">
    <name type="scientific">hydrothermal vent metagenome</name>
    <dbReference type="NCBI Taxonomy" id="652676"/>
    <lineage>
        <taxon>unclassified sequences</taxon>
        <taxon>metagenomes</taxon>
        <taxon>ecological metagenomes</taxon>
    </lineage>
</organism>
<accession>A0A3B1CJ09</accession>
<dbReference type="PANTHER" id="PTHR15004">
    <property type="entry name" value="GLUTAMYL-TRNA(GLN) AMIDOTRANSFERASE SUBUNIT C, MITOCHONDRIAL"/>
    <property type="match status" value="1"/>
</dbReference>
<dbReference type="Gene3D" id="1.10.20.60">
    <property type="entry name" value="Glu-tRNAGln amidotransferase C subunit, N-terminal domain"/>
    <property type="match status" value="1"/>
</dbReference>
<keyword evidence="1" id="KW-0808">Transferase</keyword>
<dbReference type="EMBL" id="UOGF01000035">
    <property type="protein sequence ID" value="VAX28222.1"/>
    <property type="molecule type" value="Genomic_DNA"/>
</dbReference>
<reference evidence="1" key="1">
    <citation type="submission" date="2018-06" db="EMBL/GenBank/DDBJ databases">
        <authorList>
            <person name="Zhirakovskaya E."/>
        </authorList>
    </citation>
    <scope>NUCLEOTIDE SEQUENCE</scope>
</reference>
<dbReference type="GO" id="GO:0050567">
    <property type="term" value="F:glutaminyl-tRNA synthase (glutamine-hydrolyzing) activity"/>
    <property type="evidence" value="ECO:0007669"/>
    <property type="project" value="UniProtKB-EC"/>
</dbReference>
<dbReference type="GO" id="GO:0006450">
    <property type="term" value="P:regulation of translational fidelity"/>
    <property type="evidence" value="ECO:0007669"/>
    <property type="project" value="InterPro"/>
</dbReference>
<dbReference type="GO" id="GO:0070681">
    <property type="term" value="P:glutaminyl-tRNAGln biosynthesis via transamidation"/>
    <property type="evidence" value="ECO:0007669"/>
    <property type="project" value="TreeGrafter"/>
</dbReference>
<evidence type="ECO:0000313" key="1">
    <source>
        <dbReference type="EMBL" id="VAX28222.1"/>
    </source>
</evidence>
<proteinExistence type="inferred from homology"/>
<dbReference type="HAMAP" id="MF_00122">
    <property type="entry name" value="GatC"/>
    <property type="match status" value="1"/>
</dbReference>
<dbReference type="GO" id="GO:0050566">
    <property type="term" value="F:asparaginyl-tRNA synthase (glutamine-hydrolyzing) activity"/>
    <property type="evidence" value="ECO:0007669"/>
    <property type="project" value="UniProtKB-EC"/>
</dbReference>
<dbReference type="Pfam" id="PF02686">
    <property type="entry name" value="GatC"/>
    <property type="match status" value="1"/>
</dbReference>
<dbReference type="PANTHER" id="PTHR15004:SF0">
    <property type="entry name" value="GLUTAMYL-TRNA(GLN) AMIDOTRANSFERASE SUBUNIT C, MITOCHONDRIAL"/>
    <property type="match status" value="1"/>
</dbReference>